<sequence>MPSSTRDANKSSVKLELGKAHRNTTKRALFYICAFILARASKSDFLQSRPAKGLIYYHNATGNANYDQGGDSFDVMRVLLDDYSHEFDERYPISEPGQALSLNTYSVGGDILETEDYSSTSHFDKRLGLRGCCSGYSRRSEDEEVPTRAVSPEYRDSMENNNYIVDQRSHNKREDVVIGHFVPGQPRRTKWYVDLLVGTASATFGSILSNFALDYMRNGEEKNCFDKMATWLNDQYKISFQVRAGGNCGTTAEQETIYDALVNIVDYWNKNQKRKACAVIDHEGGGRLQFAMSSTGQPAYELTCADKEFYACKGNENGKPYCDLVQSINDSIS</sequence>
<dbReference type="EMBL" id="SPRH01000067">
    <property type="protein sequence ID" value="TIB96266.1"/>
    <property type="molecule type" value="Genomic_DNA"/>
</dbReference>
<reference evidence="4 5" key="1">
    <citation type="submission" date="2019-03" db="EMBL/GenBank/DDBJ databases">
        <title>Sequencing 25 genomes of Wallemia mellicola.</title>
        <authorList>
            <person name="Gostincar C."/>
        </authorList>
    </citation>
    <scope>NUCLEOTIDE SEQUENCE [LARGE SCALE GENOMIC DNA]</scope>
    <source>
        <strain evidence="2 5">EXF-1262</strain>
        <strain evidence="3 4">EXF-8738</strain>
    </source>
</reference>
<name>A0A4T0PBT4_9BASI</name>
<dbReference type="Proteomes" id="UP000305647">
    <property type="component" value="Unassembled WGS sequence"/>
</dbReference>
<proteinExistence type="predicted"/>
<organism evidence="3 4">
    <name type="scientific">Wallemia mellicola</name>
    <dbReference type="NCBI Taxonomy" id="1708541"/>
    <lineage>
        <taxon>Eukaryota</taxon>
        <taxon>Fungi</taxon>
        <taxon>Dikarya</taxon>
        <taxon>Basidiomycota</taxon>
        <taxon>Wallemiomycotina</taxon>
        <taxon>Wallemiomycetes</taxon>
        <taxon>Wallemiales</taxon>
        <taxon>Wallemiaceae</taxon>
        <taxon>Wallemia</taxon>
    </lineage>
</organism>
<dbReference type="Pfam" id="PF20521">
    <property type="entry name" value="DUF6736"/>
    <property type="match status" value="1"/>
</dbReference>
<dbReference type="InterPro" id="IPR046624">
    <property type="entry name" value="CSS2_C"/>
</dbReference>
<feature type="domain" description="Secreted protein CSS2 C-terminal" evidence="1">
    <location>
        <begin position="205"/>
        <end position="287"/>
    </location>
</feature>
<dbReference type="AlphaFoldDB" id="A0A4T0PBT4"/>
<evidence type="ECO:0000313" key="3">
    <source>
        <dbReference type="EMBL" id="TIC24540.1"/>
    </source>
</evidence>
<evidence type="ECO:0000313" key="5">
    <source>
        <dbReference type="Proteomes" id="UP000307169"/>
    </source>
</evidence>
<evidence type="ECO:0000259" key="1">
    <source>
        <dbReference type="Pfam" id="PF20521"/>
    </source>
</evidence>
<comment type="caution">
    <text evidence="3">The sequence shown here is derived from an EMBL/GenBank/DDBJ whole genome shotgun (WGS) entry which is preliminary data.</text>
</comment>
<evidence type="ECO:0000313" key="2">
    <source>
        <dbReference type="EMBL" id="TIB96266.1"/>
    </source>
</evidence>
<dbReference type="Proteomes" id="UP000307169">
    <property type="component" value="Unassembled WGS sequence"/>
</dbReference>
<evidence type="ECO:0000313" key="4">
    <source>
        <dbReference type="Proteomes" id="UP000305647"/>
    </source>
</evidence>
<protein>
    <recommendedName>
        <fullName evidence="1">Secreted protein CSS2 C-terminal domain-containing protein</fullName>
    </recommendedName>
</protein>
<accession>A0A4T0PBT4</accession>
<gene>
    <name evidence="3" type="ORF">E3Q10_04029</name>
    <name evidence="2" type="ORF">E3Q17_03936</name>
</gene>
<dbReference type="EMBL" id="SPRO01000069">
    <property type="protein sequence ID" value="TIC24540.1"/>
    <property type="molecule type" value="Genomic_DNA"/>
</dbReference>